<dbReference type="InterPro" id="IPR000792">
    <property type="entry name" value="Tscrpt_reg_LuxR_C"/>
</dbReference>
<keyword evidence="1 3" id="KW-0597">Phosphoprotein</keyword>
<dbReference type="PROSITE" id="PS00622">
    <property type="entry name" value="HTH_LUXR_1"/>
    <property type="match status" value="1"/>
</dbReference>
<dbReference type="InterPro" id="IPR016032">
    <property type="entry name" value="Sig_transdc_resp-reg_C-effctor"/>
</dbReference>
<dbReference type="PANTHER" id="PTHR45566">
    <property type="entry name" value="HTH-TYPE TRANSCRIPTIONAL REGULATOR YHJB-RELATED"/>
    <property type="match status" value="1"/>
</dbReference>
<evidence type="ECO:0000259" key="5">
    <source>
        <dbReference type="PROSITE" id="PS50110"/>
    </source>
</evidence>
<dbReference type="CDD" id="cd06170">
    <property type="entry name" value="LuxR_C_like"/>
    <property type="match status" value="1"/>
</dbReference>
<evidence type="ECO:0000256" key="3">
    <source>
        <dbReference type="PROSITE-ProRule" id="PRU00169"/>
    </source>
</evidence>
<name>A0A545U0V7_9PROT</name>
<proteinExistence type="predicted"/>
<evidence type="ECO:0000313" key="7">
    <source>
        <dbReference type="Proteomes" id="UP000315252"/>
    </source>
</evidence>
<dbReference type="InterPro" id="IPR001789">
    <property type="entry name" value="Sig_transdc_resp-reg_receiver"/>
</dbReference>
<evidence type="ECO:0000259" key="4">
    <source>
        <dbReference type="PROSITE" id="PS50043"/>
    </source>
</evidence>
<dbReference type="Pfam" id="PF00072">
    <property type="entry name" value="Response_reg"/>
    <property type="match status" value="1"/>
</dbReference>
<dbReference type="PANTHER" id="PTHR45566:SF1">
    <property type="entry name" value="HTH-TYPE TRANSCRIPTIONAL REGULATOR YHJB-RELATED"/>
    <property type="match status" value="1"/>
</dbReference>
<dbReference type="PROSITE" id="PS50043">
    <property type="entry name" value="HTH_LUXR_2"/>
    <property type="match status" value="1"/>
</dbReference>
<keyword evidence="2" id="KW-0238">DNA-binding</keyword>
<dbReference type="Proteomes" id="UP000315252">
    <property type="component" value="Unassembled WGS sequence"/>
</dbReference>
<dbReference type="CDD" id="cd17535">
    <property type="entry name" value="REC_NarL-like"/>
    <property type="match status" value="1"/>
</dbReference>
<dbReference type="RefSeq" id="WP_142894015.1">
    <property type="nucleotide sequence ID" value="NZ_ML660052.1"/>
</dbReference>
<feature type="domain" description="HTH luxR-type" evidence="4">
    <location>
        <begin position="147"/>
        <end position="212"/>
    </location>
</feature>
<dbReference type="PROSITE" id="PS50110">
    <property type="entry name" value="RESPONSE_REGULATORY"/>
    <property type="match status" value="1"/>
</dbReference>
<keyword evidence="7" id="KW-1185">Reference proteome</keyword>
<organism evidence="6 7">
    <name type="scientific">Denitrobaculum tricleocarpae</name>
    <dbReference type="NCBI Taxonomy" id="2591009"/>
    <lineage>
        <taxon>Bacteria</taxon>
        <taxon>Pseudomonadati</taxon>
        <taxon>Pseudomonadota</taxon>
        <taxon>Alphaproteobacteria</taxon>
        <taxon>Rhodospirillales</taxon>
        <taxon>Rhodospirillaceae</taxon>
        <taxon>Denitrobaculum</taxon>
    </lineage>
</organism>
<dbReference type="GO" id="GO:0006355">
    <property type="term" value="P:regulation of DNA-templated transcription"/>
    <property type="evidence" value="ECO:0007669"/>
    <property type="project" value="InterPro"/>
</dbReference>
<evidence type="ECO:0000256" key="2">
    <source>
        <dbReference type="ARBA" id="ARBA00023125"/>
    </source>
</evidence>
<evidence type="ECO:0000313" key="6">
    <source>
        <dbReference type="EMBL" id="TQV83095.1"/>
    </source>
</evidence>
<dbReference type="GO" id="GO:0000160">
    <property type="term" value="P:phosphorelay signal transduction system"/>
    <property type="evidence" value="ECO:0007669"/>
    <property type="project" value="InterPro"/>
</dbReference>
<dbReference type="GO" id="GO:0003677">
    <property type="term" value="F:DNA binding"/>
    <property type="evidence" value="ECO:0007669"/>
    <property type="project" value="UniProtKB-KW"/>
</dbReference>
<dbReference type="Pfam" id="PF00196">
    <property type="entry name" value="GerE"/>
    <property type="match status" value="1"/>
</dbReference>
<dbReference type="OrthoDB" id="9805444at2"/>
<dbReference type="InterPro" id="IPR051015">
    <property type="entry name" value="EvgA-like"/>
</dbReference>
<feature type="domain" description="Response regulatory" evidence="5">
    <location>
        <begin position="3"/>
        <end position="120"/>
    </location>
</feature>
<gene>
    <name evidence="6" type="ORF">FKG95_00370</name>
</gene>
<protein>
    <submittedName>
        <fullName evidence="6">Response regulator transcription factor</fullName>
    </submittedName>
</protein>
<dbReference type="EMBL" id="VHSH01000001">
    <property type="protein sequence ID" value="TQV83095.1"/>
    <property type="molecule type" value="Genomic_DNA"/>
</dbReference>
<evidence type="ECO:0000256" key="1">
    <source>
        <dbReference type="ARBA" id="ARBA00022553"/>
    </source>
</evidence>
<dbReference type="SMART" id="SM00421">
    <property type="entry name" value="HTH_LUXR"/>
    <property type="match status" value="1"/>
</dbReference>
<dbReference type="PRINTS" id="PR00038">
    <property type="entry name" value="HTHLUXR"/>
</dbReference>
<dbReference type="AlphaFoldDB" id="A0A545U0V7"/>
<feature type="modified residue" description="4-aspartylphosphate" evidence="3">
    <location>
        <position position="55"/>
    </location>
</feature>
<dbReference type="Gene3D" id="3.40.50.2300">
    <property type="match status" value="1"/>
</dbReference>
<accession>A0A545U0V7</accession>
<comment type="caution">
    <text evidence="6">The sequence shown here is derived from an EMBL/GenBank/DDBJ whole genome shotgun (WGS) entry which is preliminary data.</text>
</comment>
<reference evidence="6 7" key="1">
    <citation type="submission" date="2019-06" db="EMBL/GenBank/DDBJ databases">
        <title>Whole genome sequence for Rhodospirillaceae sp. R148.</title>
        <authorList>
            <person name="Wang G."/>
        </authorList>
    </citation>
    <scope>NUCLEOTIDE SEQUENCE [LARGE SCALE GENOMIC DNA]</scope>
    <source>
        <strain evidence="6 7">R148</strain>
    </source>
</reference>
<sequence>MQKILIVDDHPLFREAVCSSIRQAFDDAEVLEARNLQETVEAISDNSDIDLVLLDLNIPDTTGFNGLLTIRTQHPKLPVVVVSGNDDRRIVAEALSYGVVGFIPKSSPKSMLKEAILETLAGGVFLPPSYQRDGEDAESAPGSNGDLAKQLSTLTPQQFRVLRMLSEGKLNKQIAYELSVGETTVKAHVSAILRKLKVYSRTQAVIKAQNIEFENILAADEES</sequence>
<dbReference type="SUPFAM" id="SSF46894">
    <property type="entry name" value="C-terminal effector domain of the bipartite response regulators"/>
    <property type="match status" value="1"/>
</dbReference>
<dbReference type="InterPro" id="IPR011006">
    <property type="entry name" value="CheY-like_superfamily"/>
</dbReference>
<dbReference type="SUPFAM" id="SSF52172">
    <property type="entry name" value="CheY-like"/>
    <property type="match status" value="1"/>
</dbReference>
<dbReference type="SMART" id="SM00448">
    <property type="entry name" value="REC"/>
    <property type="match status" value="1"/>
</dbReference>
<dbReference type="InterPro" id="IPR058245">
    <property type="entry name" value="NreC/VraR/RcsB-like_REC"/>
</dbReference>